<evidence type="ECO:0000313" key="1">
    <source>
        <dbReference type="EMBL" id="AUX36202.1"/>
    </source>
</evidence>
<name>A0A4V0NHC6_SORCE</name>
<dbReference type="Proteomes" id="UP000295497">
    <property type="component" value="Chromosome"/>
</dbReference>
<protein>
    <submittedName>
        <fullName evidence="1">Uncharacterized protein</fullName>
    </submittedName>
</protein>
<proteinExistence type="predicted"/>
<reference evidence="1 2" key="1">
    <citation type="submission" date="2015-09" db="EMBL/GenBank/DDBJ databases">
        <title>Sorangium comparison.</title>
        <authorList>
            <person name="Zaburannyi N."/>
            <person name="Bunk B."/>
            <person name="Overmann J."/>
            <person name="Mueller R."/>
        </authorList>
    </citation>
    <scope>NUCLEOTIDE SEQUENCE [LARGE SCALE GENOMIC DNA]</scope>
    <source>
        <strain evidence="1 2">So ce836</strain>
    </source>
</reference>
<accession>A0A4V0NHC6</accession>
<evidence type="ECO:0000313" key="2">
    <source>
        <dbReference type="Proteomes" id="UP000295497"/>
    </source>
</evidence>
<sequence length="160" mass="17262">MAGRRGRRPSVSGWVPAGSWTRLRPTGRGAIVAAMPRRPGSTSLLRRRRSVSTVTGCPRRGRVLWLASCLALVGGASLAAGCGHPASRDECEAIFKRSAEIELRAQNVVDPKVVEERTAAVRDARGKELIDRCVGRRITDAAMACVRQATTPEQVDTCLE</sequence>
<organism evidence="1 2">
    <name type="scientific">Sorangium cellulosum</name>
    <name type="common">Polyangium cellulosum</name>
    <dbReference type="NCBI Taxonomy" id="56"/>
    <lineage>
        <taxon>Bacteria</taxon>
        <taxon>Pseudomonadati</taxon>
        <taxon>Myxococcota</taxon>
        <taxon>Polyangia</taxon>
        <taxon>Polyangiales</taxon>
        <taxon>Polyangiaceae</taxon>
        <taxon>Sorangium</taxon>
    </lineage>
</organism>
<gene>
    <name evidence="1" type="ORF">SOCE836_084090</name>
</gene>
<dbReference type="AlphaFoldDB" id="A0A4V0NHC6"/>
<dbReference type="EMBL" id="CP012672">
    <property type="protein sequence ID" value="AUX36202.1"/>
    <property type="molecule type" value="Genomic_DNA"/>
</dbReference>